<proteinExistence type="inferred from homology"/>
<accession>A0A1H2ZBN4</accession>
<dbReference type="AlphaFoldDB" id="A0A1H2ZBN4"/>
<reference evidence="3 4" key="1">
    <citation type="submission" date="2016-10" db="EMBL/GenBank/DDBJ databases">
        <authorList>
            <person name="de Groot N.N."/>
        </authorList>
    </citation>
    <scope>NUCLEOTIDE SEQUENCE [LARGE SCALE GENOMIC DNA]</scope>
    <source>
        <strain evidence="3 4">DSM 45610</strain>
    </source>
</reference>
<dbReference type="InterPro" id="IPR050259">
    <property type="entry name" value="SDR"/>
</dbReference>
<dbReference type="PROSITE" id="PS00061">
    <property type="entry name" value="ADH_SHORT"/>
    <property type="match status" value="1"/>
</dbReference>
<name>A0A1H2ZBN4_9BACL</name>
<evidence type="ECO:0000256" key="2">
    <source>
        <dbReference type="ARBA" id="ARBA00023002"/>
    </source>
</evidence>
<comment type="similarity">
    <text evidence="1">Belongs to the short-chain dehydrogenases/reductases (SDR) family.</text>
</comment>
<evidence type="ECO:0000313" key="4">
    <source>
        <dbReference type="Proteomes" id="UP000198534"/>
    </source>
</evidence>
<dbReference type="PANTHER" id="PTHR42879">
    <property type="entry name" value="3-OXOACYL-(ACYL-CARRIER-PROTEIN) REDUCTASE"/>
    <property type="match status" value="1"/>
</dbReference>
<keyword evidence="2" id="KW-0560">Oxidoreductase</keyword>
<dbReference type="FunFam" id="3.40.50.720:FF:000173">
    <property type="entry name" value="3-oxoacyl-[acyl-carrier protein] reductase"/>
    <property type="match status" value="1"/>
</dbReference>
<keyword evidence="4" id="KW-1185">Reference proteome</keyword>
<dbReference type="Gene3D" id="3.40.50.720">
    <property type="entry name" value="NAD(P)-binding Rossmann-like Domain"/>
    <property type="match status" value="1"/>
</dbReference>
<dbReference type="InterPro" id="IPR020904">
    <property type="entry name" value="Sc_DH/Rdtase_CS"/>
</dbReference>
<dbReference type="EMBL" id="FNNQ01000011">
    <property type="protein sequence ID" value="SDX14892.1"/>
    <property type="molecule type" value="Genomic_DNA"/>
</dbReference>
<dbReference type="PRINTS" id="PR00080">
    <property type="entry name" value="SDRFAMILY"/>
</dbReference>
<evidence type="ECO:0000256" key="1">
    <source>
        <dbReference type="ARBA" id="ARBA00006484"/>
    </source>
</evidence>
<dbReference type="InterPro" id="IPR002347">
    <property type="entry name" value="SDR_fam"/>
</dbReference>
<dbReference type="NCBIfam" id="NF009466">
    <property type="entry name" value="PRK12826.1-2"/>
    <property type="match status" value="1"/>
</dbReference>
<dbReference type="NCBIfam" id="NF047420">
    <property type="entry name" value="EF_P_mod_YmfI"/>
    <property type="match status" value="1"/>
</dbReference>
<dbReference type="STRING" id="1048340.SAMN05444487_1113"/>
<protein>
    <submittedName>
        <fullName evidence="3">3-oxoacyl-[acyl-carrier protein] reductase</fullName>
    </submittedName>
</protein>
<organism evidence="3 4">
    <name type="scientific">Marininema mesophilum</name>
    <dbReference type="NCBI Taxonomy" id="1048340"/>
    <lineage>
        <taxon>Bacteria</taxon>
        <taxon>Bacillati</taxon>
        <taxon>Bacillota</taxon>
        <taxon>Bacilli</taxon>
        <taxon>Bacillales</taxon>
        <taxon>Thermoactinomycetaceae</taxon>
        <taxon>Marininema</taxon>
    </lineage>
</organism>
<dbReference type="Proteomes" id="UP000198534">
    <property type="component" value="Unassembled WGS sequence"/>
</dbReference>
<dbReference type="Pfam" id="PF13561">
    <property type="entry name" value="adh_short_C2"/>
    <property type="match status" value="1"/>
</dbReference>
<dbReference type="GO" id="GO:0032787">
    <property type="term" value="P:monocarboxylic acid metabolic process"/>
    <property type="evidence" value="ECO:0007669"/>
    <property type="project" value="UniProtKB-ARBA"/>
</dbReference>
<gene>
    <name evidence="3" type="ORF">SAMN05444487_1113</name>
</gene>
<dbReference type="InterPro" id="IPR036291">
    <property type="entry name" value="NAD(P)-bd_dom_sf"/>
</dbReference>
<evidence type="ECO:0000313" key="3">
    <source>
        <dbReference type="EMBL" id="SDX14892.1"/>
    </source>
</evidence>
<dbReference type="PANTHER" id="PTHR42879:SF2">
    <property type="entry name" value="3-OXOACYL-[ACYL-CARRIER-PROTEIN] REDUCTASE FABG"/>
    <property type="match status" value="1"/>
</dbReference>
<dbReference type="SUPFAM" id="SSF51735">
    <property type="entry name" value="NAD(P)-binding Rossmann-fold domains"/>
    <property type="match status" value="1"/>
</dbReference>
<sequence>MNKWLQGQTALVSGGSRGIGAAITLELAKAGADVAINYFQSFDQATQVAEECRREGVSAQVYPANIGSRNEVKEMFRQVEKDLGEPNLLIHSAGVTGKSLLFQDVMEEEYDLLFDTHVRGATHLIQGVLPGMIRNRFGRIILISSIWGESGGAGEVLYSAAKGAINGMTRALAKELAPSGITVNAIAPGAIETDMLTRQVTKEELNEIEESIPIGRVGQPREIATLAAHLCNMESAYLTGQILHINGGWYP</sequence>
<dbReference type="GO" id="GO:0016491">
    <property type="term" value="F:oxidoreductase activity"/>
    <property type="evidence" value="ECO:0007669"/>
    <property type="project" value="UniProtKB-KW"/>
</dbReference>
<dbReference type="PRINTS" id="PR00081">
    <property type="entry name" value="GDHRDH"/>
</dbReference>
<dbReference type="RefSeq" id="WP_177168016.1">
    <property type="nucleotide sequence ID" value="NZ_FNNQ01000011.1"/>
</dbReference>